<dbReference type="InterPro" id="IPR043129">
    <property type="entry name" value="ATPase_NBD"/>
</dbReference>
<dbReference type="PANTHER" id="PTHR18964">
    <property type="entry name" value="ROK (REPRESSOR, ORF, KINASE) FAMILY"/>
    <property type="match status" value="1"/>
</dbReference>
<dbReference type="PROSITE" id="PS01125">
    <property type="entry name" value="ROK"/>
    <property type="match status" value="1"/>
</dbReference>
<dbReference type="NCBIfam" id="TIGR00744">
    <property type="entry name" value="ROK_glcA_fam"/>
    <property type="match status" value="1"/>
</dbReference>
<evidence type="ECO:0000256" key="5">
    <source>
        <dbReference type="ARBA" id="ARBA00022741"/>
    </source>
</evidence>
<dbReference type="GO" id="GO:0005524">
    <property type="term" value="F:ATP binding"/>
    <property type="evidence" value="ECO:0007669"/>
    <property type="project" value="UniProtKB-KW"/>
</dbReference>
<dbReference type="PANTHER" id="PTHR18964:SF149">
    <property type="entry name" value="BIFUNCTIONAL UDP-N-ACETYLGLUCOSAMINE 2-EPIMERASE_N-ACETYLMANNOSAMINE KINASE"/>
    <property type="match status" value="1"/>
</dbReference>
<dbReference type="InterPro" id="IPR000600">
    <property type="entry name" value="ROK"/>
</dbReference>
<dbReference type="Gene3D" id="3.30.420.40">
    <property type="match status" value="2"/>
</dbReference>
<keyword evidence="7" id="KW-0067">ATP-binding</keyword>
<dbReference type="GO" id="GO:0005737">
    <property type="term" value="C:cytoplasm"/>
    <property type="evidence" value="ECO:0007669"/>
    <property type="project" value="InterPro"/>
</dbReference>
<evidence type="ECO:0000313" key="10">
    <source>
        <dbReference type="Proteomes" id="UP000468766"/>
    </source>
</evidence>
<keyword evidence="10" id="KW-1185">Reference proteome</keyword>
<dbReference type="InterPro" id="IPR049874">
    <property type="entry name" value="ROK_cs"/>
</dbReference>
<sequence length="338" mass="35563">MAVGSESKEVLLLPIQKKIAIAIDLGGTAIKGALINEEGTILSQKSCPTEAEAGYEKVKQNILEMIESFREESQSKKYGEVKGIGLGVPGTIDSATPQIVTFAPNLHWKNVPIGSDLEKLTQLPLFMENDANLAACGEHWKGAGQGSTSLAVLTLGTGVGCGLILENQLYRGVKGGAGEVGHLVLIPDGPRCNCGLRGCLEALVGAPAIVAMAEKHLAIDKSDLLGQVEGSLEARHIFDAAREKDPMAQAIVQQVAGYLGWGIALLLNTLNLERILLGGGIAKAGEVLFNPLREAIKQRALPVAIESAIIEEATLGNKAGIMGAASQVFYRTKKVGDQ</sequence>
<protein>
    <recommendedName>
        <fullName evidence="3">Glucokinase</fullName>
        <ecNumber evidence="2">2.7.1.2</ecNumber>
    </recommendedName>
    <alternativeName>
        <fullName evidence="8">Glucose kinase</fullName>
    </alternativeName>
</protein>
<comment type="caution">
    <text evidence="9">The sequence shown here is derived from an EMBL/GenBank/DDBJ whole genome shotgun (WGS) entry which is preliminary data.</text>
</comment>
<dbReference type="OrthoDB" id="9796533at2"/>
<keyword evidence="4" id="KW-0808">Transferase</keyword>
<evidence type="ECO:0000256" key="7">
    <source>
        <dbReference type="ARBA" id="ARBA00022840"/>
    </source>
</evidence>
<evidence type="ECO:0000256" key="2">
    <source>
        <dbReference type="ARBA" id="ARBA00012323"/>
    </source>
</evidence>
<dbReference type="InterPro" id="IPR004654">
    <property type="entry name" value="ROK_glcA"/>
</dbReference>
<dbReference type="EMBL" id="WBXO01000007">
    <property type="protein sequence ID" value="KAB2952088.1"/>
    <property type="molecule type" value="Genomic_DNA"/>
</dbReference>
<name>A0A6I0EVU1_9FIRM</name>
<dbReference type="GO" id="GO:0006096">
    <property type="term" value="P:glycolytic process"/>
    <property type="evidence" value="ECO:0007669"/>
    <property type="project" value="InterPro"/>
</dbReference>
<dbReference type="GO" id="GO:0004340">
    <property type="term" value="F:glucokinase activity"/>
    <property type="evidence" value="ECO:0007669"/>
    <property type="project" value="UniProtKB-EC"/>
</dbReference>
<evidence type="ECO:0000256" key="1">
    <source>
        <dbReference type="ARBA" id="ARBA00006479"/>
    </source>
</evidence>
<keyword evidence="6" id="KW-0418">Kinase</keyword>
<organism evidence="9 10">
    <name type="scientific">Heliorestis acidaminivorans</name>
    <dbReference type="NCBI Taxonomy" id="553427"/>
    <lineage>
        <taxon>Bacteria</taxon>
        <taxon>Bacillati</taxon>
        <taxon>Bacillota</taxon>
        <taxon>Clostridia</taxon>
        <taxon>Eubacteriales</taxon>
        <taxon>Heliobacteriaceae</taxon>
        <taxon>Heliorestis</taxon>
    </lineage>
</organism>
<proteinExistence type="inferred from homology"/>
<dbReference type="EC" id="2.7.1.2" evidence="2"/>
<evidence type="ECO:0000256" key="3">
    <source>
        <dbReference type="ARBA" id="ARBA00014701"/>
    </source>
</evidence>
<gene>
    <name evidence="9" type="ORF">F9B85_09745</name>
</gene>
<dbReference type="Proteomes" id="UP000468766">
    <property type="component" value="Unassembled WGS sequence"/>
</dbReference>
<dbReference type="AlphaFoldDB" id="A0A6I0EVU1"/>
<reference evidence="9 10" key="1">
    <citation type="submission" date="2019-10" db="EMBL/GenBank/DDBJ databases">
        <title>Whole-genome sequence of the extremophile Heliorestis acidaminivorans DSM 24790.</title>
        <authorList>
            <person name="Kyndt J.A."/>
            <person name="Meyer T.E."/>
        </authorList>
    </citation>
    <scope>NUCLEOTIDE SEQUENCE [LARGE SCALE GENOMIC DNA]</scope>
    <source>
        <strain evidence="9 10">DSM 24790</strain>
    </source>
</reference>
<evidence type="ECO:0000313" key="9">
    <source>
        <dbReference type="EMBL" id="KAB2952088.1"/>
    </source>
</evidence>
<keyword evidence="5" id="KW-0547">Nucleotide-binding</keyword>
<comment type="similarity">
    <text evidence="1">Belongs to the ROK (NagC/XylR) family.</text>
</comment>
<dbReference type="SUPFAM" id="SSF53067">
    <property type="entry name" value="Actin-like ATPase domain"/>
    <property type="match status" value="1"/>
</dbReference>
<evidence type="ECO:0000256" key="6">
    <source>
        <dbReference type="ARBA" id="ARBA00022777"/>
    </source>
</evidence>
<dbReference type="Pfam" id="PF00480">
    <property type="entry name" value="ROK"/>
    <property type="match status" value="1"/>
</dbReference>
<evidence type="ECO:0000256" key="8">
    <source>
        <dbReference type="ARBA" id="ARBA00032386"/>
    </source>
</evidence>
<evidence type="ECO:0000256" key="4">
    <source>
        <dbReference type="ARBA" id="ARBA00022679"/>
    </source>
</evidence>
<accession>A0A6I0EVU1</accession>